<dbReference type="CDD" id="cd07826">
    <property type="entry name" value="SRPBCC_CalC_Aha1-like_9"/>
    <property type="match status" value="1"/>
</dbReference>
<dbReference type="Gene3D" id="3.30.530.20">
    <property type="match status" value="1"/>
</dbReference>
<dbReference type="Pfam" id="PF08327">
    <property type="entry name" value="AHSA1"/>
    <property type="match status" value="1"/>
</dbReference>
<dbReference type="EMBL" id="JARRAG010000002">
    <property type="protein sequence ID" value="MDG3006841.1"/>
    <property type="molecule type" value="Genomic_DNA"/>
</dbReference>
<gene>
    <name evidence="3" type="ORF">PZE19_23975</name>
</gene>
<dbReference type="RefSeq" id="WP_277863132.1">
    <property type="nucleotide sequence ID" value="NZ_JARRAG010000002.1"/>
</dbReference>
<proteinExistence type="inferred from homology"/>
<feature type="domain" description="Activator of Hsp90 ATPase homologue 1/2-like C-terminal" evidence="2">
    <location>
        <begin position="22"/>
        <end position="157"/>
    </location>
</feature>
<evidence type="ECO:0000313" key="4">
    <source>
        <dbReference type="Proteomes" id="UP001216907"/>
    </source>
</evidence>
<dbReference type="InterPro" id="IPR013538">
    <property type="entry name" value="ASHA1/2-like_C"/>
</dbReference>
<comment type="caution">
    <text evidence="3">The sequence shown here is derived from an EMBL/GenBank/DDBJ whole genome shotgun (WGS) entry which is preliminary data.</text>
</comment>
<evidence type="ECO:0000313" key="3">
    <source>
        <dbReference type="EMBL" id="MDG3006841.1"/>
    </source>
</evidence>
<name>A0ABT6FGY0_9BACT</name>
<evidence type="ECO:0000256" key="1">
    <source>
        <dbReference type="ARBA" id="ARBA00006817"/>
    </source>
</evidence>
<evidence type="ECO:0000259" key="2">
    <source>
        <dbReference type="Pfam" id="PF08327"/>
    </source>
</evidence>
<sequence length="162" mass="17854">MRNALKVTTPTDREIVVTRRFNAPRELVWDAMSRPELLKRWVTGPPGWEMTVCEEDARVGGTFRWAWTGPDGAAMSMSGVYHEVTPPERCVRIERFDFGCGPAGAEQLATLDLADMGETTELTITLLYSSKEARDGAAASGMEHGMAAGYDRLDEILQAAMV</sequence>
<dbReference type="Proteomes" id="UP001216907">
    <property type="component" value="Unassembled WGS sequence"/>
</dbReference>
<accession>A0ABT6FGY0</accession>
<dbReference type="SUPFAM" id="SSF55961">
    <property type="entry name" value="Bet v1-like"/>
    <property type="match status" value="1"/>
</dbReference>
<dbReference type="InterPro" id="IPR023393">
    <property type="entry name" value="START-like_dom_sf"/>
</dbReference>
<reference evidence="3 4" key="1">
    <citation type="submission" date="2023-03" db="EMBL/GenBank/DDBJ databases">
        <title>Paludisphaera mucosa sp. nov. a novel planctomycete from northern fen.</title>
        <authorList>
            <person name="Ivanova A."/>
        </authorList>
    </citation>
    <scope>NUCLEOTIDE SEQUENCE [LARGE SCALE GENOMIC DNA]</scope>
    <source>
        <strain evidence="3 4">Pla2</strain>
    </source>
</reference>
<keyword evidence="4" id="KW-1185">Reference proteome</keyword>
<organism evidence="3 4">
    <name type="scientific">Paludisphaera mucosa</name>
    <dbReference type="NCBI Taxonomy" id="3030827"/>
    <lineage>
        <taxon>Bacteria</taxon>
        <taxon>Pseudomonadati</taxon>
        <taxon>Planctomycetota</taxon>
        <taxon>Planctomycetia</taxon>
        <taxon>Isosphaerales</taxon>
        <taxon>Isosphaeraceae</taxon>
        <taxon>Paludisphaera</taxon>
    </lineage>
</organism>
<comment type="similarity">
    <text evidence="1">Belongs to the AHA1 family.</text>
</comment>
<protein>
    <submittedName>
        <fullName evidence="3">SRPBCC family protein</fullName>
    </submittedName>
</protein>